<dbReference type="Proteomes" id="UP000070409">
    <property type="component" value="Unassembled WGS sequence"/>
</dbReference>
<dbReference type="InterPro" id="IPR040891">
    <property type="entry name" value="HEPN_SAV_6107"/>
</dbReference>
<dbReference type="Pfam" id="PF18726">
    <property type="entry name" value="HEPN_SAV_6107"/>
    <property type="match status" value="1"/>
</dbReference>
<organism evidence="3 4">
    <name type="scientific">Tsukamurella pseudospumae</name>
    <dbReference type="NCBI Taxonomy" id="239498"/>
    <lineage>
        <taxon>Bacteria</taxon>
        <taxon>Bacillati</taxon>
        <taxon>Actinomycetota</taxon>
        <taxon>Actinomycetes</taxon>
        <taxon>Mycobacteriales</taxon>
        <taxon>Tsukamurellaceae</taxon>
        <taxon>Tsukamurella</taxon>
    </lineage>
</organism>
<evidence type="ECO:0000313" key="2">
    <source>
        <dbReference type="EMBL" id="KXO89523.1"/>
    </source>
</evidence>
<dbReference type="Proteomes" id="UP000070258">
    <property type="component" value="Unassembled WGS sequence"/>
</dbReference>
<evidence type="ECO:0000259" key="1">
    <source>
        <dbReference type="Pfam" id="PF18726"/>
    </source>
</evidence>
<evidence type="ECO:0000313" key="5">
    <source>
        <dbReference type="Proteomes" id="UP000070409"/>
    </source>
</evidence>
<dbReference type="OrthoDB" id="4773412at2"/>
<gene>
    <name evidence="3" type="ORF">AXK60_01355</name>
    <name evidence="2" type="ORF">AXK61_08770</name>
</gene>
<keyword evidence="5" id="KW-1185">Reference proteome</keyword>
<proteinExistence type="predicted"/>
<reference evidence="2 5" key="1">
    <citation type="submission" date="2016-02" db="EMBL/GenBank/DDBJ databases">
        <authorList>
            <person name="Teng J.L."/>
            <person name="Tang Y."/>
            <person name="Huang Y."/>
            <person name="Guo F."/>
            <person name="Wei W."/>
            <person name="Chen J.H."/>
            <person name="Wong S.Y."/>
            <person name="Lau S.K."/>
            <person name="Woo P.C."/>
        </authorList>
    </citation>
    <scope>NUCLEOTIDE SEQUENCE [LARGE SCALE GENOMIC DNA]</scope>
    <source>
        <strain evidence="2 5">JCM 13375</strain>
    </source>
</reference>
<dbReference type="EMBL" id="LSRE01000049">
    <property type="protein sequence ID" value="KXO89523.1"/>
    <property type="molecule type" value="Genomic_DNA"/>
</dbReference>
<dbReference type="RefSeq" id="WP_068569192.1">
    <property type="nucleotide sequence ID" value="NZ_LSRE01000049.1"/>
</dbReference>
<reference evidence="3" key="3">
    <citation type="submission" date="2016-02" db="EMBL/GenBank/DDBJ databases">
        <authorList>
            <person name="Teng J.L."/>
            <person name="Yang Y."/>
            <person name="Huang Y."/>
            <person name="Guo F."/>
            <person name="Wei W."/>
            <person name="Chen J.H."/>
            <person name="Wong S.Y."/>
            <person name="Lau S.K."/>
            <person name="Woo P.C."/>
        </authorList>
    </citation>
    <scope>NUCLEOTIDE SEQUENCE</scope>
    <source>
        <strain evidence="3">JCM 15929</strain>
    </source>
</reference>
<reference evidence="4" key="2">
    <citation type="submission" date="2016-02" db="EMBL/GenBank/DDBJ databases">
        <authorList>
            <person name="Wen L."/>
            <person name="He K."/>
            <person name="Yang H."/>
        </authorList>
    </citation>
    <scope>NUCLEOTIDE SEQUENCE [LARGE SCALE GENOMIC DNA]</scope>
    <source>
        <strain evidence="4">JCM 15929</strain>
    </source>
</reference>
<comment type="caution">
    <text evidence="3">The sequence shown here is derived from an EMBL/GenBank/DDBJ whole genome shotgun (WGS) entry which is preliminary data.</text>
</comment>
<dbReference type="AlphaFoldDB" id="A0A138AVV2"/>
<name>A0A138AVV2_9ACTN</name>
<protein>
    <recommendedName>
        <fullName evidence="1">SAV-6107-like HEPN domain-containing protein</fullName>
    </recommendedName>
</protein>
<evidence type="ECO:0000313" key="4">
    <source>
        <dbReference type="Proteomes" id="UP000070258"/>
    </source>
</evidence>
<evidence type="ECO:0000313" key="3">
    <source>
        <dbReference type="EMBL" id="KXP14578.1"/>
    </source>
</evidence>
<dbReference type="EMBL" id="LSRF01000001">
    <property type="protein sequence ID" value="KXP14578.1"/>
    <property type="molecule type" value="Genomic_DNA"/>
</dbReference>
<accession>A0A138AVV2</accession>
<feature type="domain" description="SAV-6107-like HEPN" evidence="1">
    <location>
        <begin position="38"/>
        <end position="130"/>
    </location>
</feature>
<sequence>MVESKARIDHVGSRRRVGESGAARILDRADQFLARAGGSPAPADQYREIYHAALRGAAALLAERETGVRRPTRNAWLRLAKAAPGYAEWVAYFTSVSGVVAALETTARTVSAEEVAVLHGRVQSFLNSVESDLSRAA</sequence>
<dbReference type="STRING" id="239498.AXK60_01355"/>